<evidence type="ECO:0000313" key="4">
    <source>
        <dbReference type="EMBL" id="KAF2678983.1"/>
    </source>
</evidence>
<dbReference type="InterPro" id="IPR003140">
    <property type="entry name" value="PLipase/COase/thioEstase"/>
</dbReference>
<evidence type="ECO:0000313" key="5">
    <source>
        <dbReference type="Proteomes" id="UP000799291"/>
    </source>
</evidence>
<evidence type="ECO:0000259" key="3">
    <source>
        <dbReference type="Pfam" id="PF02230"/>
    </source>
</evidence>
<dbReference type="Pfam" id="PF02230">
    <property type="entry name" value="Abhydrolase_2"/>
    <property type="match status" value="1"/>
</dbReference>
<comment type="similarity">
    <text evidence="1">Belongs to the AB hydrolase superfamily. AB hydrolase 2 family.</text>
</comment>
<dbReference type="PANTHER" id="PTHR10655:SF63">
    <property type="entry name" value="PHOSPHOLIPASE_CARBOXYLESTERASE_THIOESTERASE DOMAIN-CONTAINING PROTEIN"/>
    <property type="match status" value="1"/>
</dbReference>
<dbReference type="PANTHER" id="PTHR10655">
    <property type="entry name" value="LYSOPHOSPHOLIPASE-RELATED"/>
    <property type="match status" value="1"/>
</dbReference>
<dbReference type="GO" id="GO:0008474">
    <property type="term" value="F:palmitoyl-(protein) hydrolase activity"/>
    <property type="evidence" value="ECO:0007669"/>
    <property type="project" value="TreeGrafter"/>
</dbReference>
<dbReference type="Proteomes" id="UP000799291">
    <property type="component" value="Unassembled WGS sequence"/>
</dbReference>
<keyword evidence="5" id="KW-1185">Reference proteome</keyword>
<dbReference type="GO" id="GO:0005737">
    <property type="term" value="C:cytoplasm"/>
    <property type="evidence" value="ECO:0007669"/>
    <property type="project" value="TreeGrafter"/>
</dbReference>
<name>A0A6G1ILW2_9PLEO</name>
<dbReference type="InterPro" id="IPR050565">
    <property type="entry name" value="LYPA1-2/EST-like"/>
</dbReference>
<dbReference type="SUPFAM" id="SSF53474">
    <property type="entry name" value="alpha/beta-Hydrolases"/>
    <property type="match status" value="1"/>
</dbReference>
<dbReference type="EMBL" id="MU005607">
    <property type="protein sequence ID" value="KAF2678983.1"/>
    <property type="molecule type" value="Genomic_DNA"/>
</dbReference>
<feature type="region of interest" description="Disordered" evidence="2">
    <location>
        <begin position="1"/>
        <end position="26"/>
    </location>
</feature>
<gene>
    <name evidence="4" type="ORF">K458DRAFT_375769</name>
</gene>
<dbReference type="GO" id="GO:0052689">
    <property type="term" value="F:carboxylic ester hydrolase activity"/>
    <property type="evidence" value="ECO:0007669"/>
    <property type="project" value="TreeGrafter"/>
</dbReference>
<organism evidence="4 5">
    <name type="scientific">Lentithecium fluviatile CBS 122367</name>
    <dbReference type="NCBI Taxonomy" id="1168545"/>
    <lineage>
        <taxon>Eukaryota</taxon>
        <taxon>Fungi</taxon>
        <taxon>Dikarya</taxon>
        <taxon>Ascomycota</taxon>
        <taxon>Pezizomycotina</taxon>
        <taxon>Dothideomycetes</taxon>
        <taxon>Pleosporomycetidae</taxon>
        <taxon>Pleosporales</taxon>
        <taxon>Massarineae</taxon>
        <taxon>Lentitheciaceae</taxon>
        <taxon>Lentithecium</taxon>
    </lineage>
</organism>
<reference evidence="4" key="1">
    <citation type="journal article" date="2020" name="Stud. Mycol.">
        <title>101 Dothideomycetes genomes: a test case for predicting lifestyles and emergence of pathogens.</title>
        <authorList>
            <person name="Haridas S."/>
            <person name="Albert R."/>
            <person name="Binder M."/>
            <person name="Bloem J."/>
            <person name="Labutti K."/>
            <person name="Salamov A."/>
            <person name="Andreopoulos B."/>
            <person name="Baker S."/>
            <person name="Barry K."/>
            <person name="Bills G."/>
            <person name="Bluhm B."/>
            <person name="Cannon C."/>
            <person name="Castanera R."/>
            <person name="Culley D."/>
            <person name="Daum C."/>
            <person name="Ezra D."/>
            <person name="Gonzalez J."/>
            <person name="Henrissat B."/>
            <person name="Kuo A."/>
            <person name="Liang C."/>
            <person name="Lipzen A."/>
            <person name="Lutzoni F."/>
            <person name="Magnuson J."/>
            <person name="Mondo S."/>
            <person name="Nolan M."/>
            <person name="Ohm R."/>
            <person name="Pangilinan J."/>
            <person name="Park H.-J."/>
            <person name="Ramirez L."/>
            <person name="Alfaro M."/>
            <person name="Sun H."/>
            <person name="Tritt A."/>
            <person name="Yoshinaga Y."/>
            <person name="Zwiers L.-H."/>
            <person name="Turgeon B."/>
            <person name="Goodwin S."/>
            <person name="Spatafora J."/>
            <person name="Crous P."/>
            <person name="Grigoriev I."/>
        </authorList>
    </citation>
    <scope>NUCLEOTIDE SEQUENCE</scope>
    <source>
        <strain evidence="4">CBS 122367</strain>
    </source>
</reference>
<evidence type="ECO:0000256" key="1">
    <source>
        <dbReference type="ARBA" id="ARBA00006499"/>
    </source>
</evidence>
<sequence>MEDLPLPTDAKPRSLSSNKRTGRPDPFVIQPRAKHTHTAILLHGLGSGGEKFGVEFLESGVSSTGAGLADSLPGMKFVFPTAQKCRSAAFRRALINQWFNLASLEDPVERTDLQVNGLGESARYVRSILSQEMEIVPPQNIILGGLSQGCAMAIFILLSLEFPIGGFMGMSGWLPFEKDLGEIVRLGGTEDSETETGLVTFCDDEDEENHDAFLQAVGMARDVLSMEETNATSLTRNHTCLGTPIFLGHGEKDEKIKCKFGEGAAKTLASLGLDVAWKCYLELGHWYGVPDEIDDILGFLRDTLALGEINE</sequence>
<proteinExistence type="inferred from homology"/>
<accession>A0A6G1ILW2</accession>
<dbReference type="OrthoDB" id="2418081at2759"/>
<keyword evidence="4" id="KW-0378">Hydrolase</keyword>
<dbReference type="AlphaFoldDB" id="A0A6G1ILW2"/>
<evidence type="ECO:0000256" key="2">
    <source>
        <dbReference type="SAM" id="MobiDB-lite"/>
    </source>
</evidence>
<dbReference type="Gene3D" id="3.40.50.1820">
    <property type="entry name" value="alpha/beta hydrolase"/>
    <property type="match status" value="1"/>
</dbReference>
<feature type="domain" description="Phospholipase/carboxylesterase/thioesterase" evidence="3">
    <location>
        <begin position="25"/>
        <end position="180"/>
    </location>
</feature>
<protein>
    <submittedName>
        <fullName evidence="4">Alpha/beta-hydrolase</fullName>
    </submittedName>
</protein>
<dbReference type="InterPro" id="IPR029058">
    <property type="entry name" value="AB_hydrolase_fold"/>
</dbReference>